<evidence type="ECO:0000313" key="1">
    <source>
        <dbReference type="EMBL" id="KAI4870117.1"/>
    </source>
</evidence>
<proteinExistence type="predicted"/>
<dbReference type="Proteomes" id="UP001497700">
    <property type="component" value="Unassembled WGS sequence"/>
</dbReference>
<protein>
    <submittedName>
        <fullName evidence="1">Uncharacterized protein</fullName>
    </submittedName>
</protein>
<sequence length="228" mass="26642">MQRNWQNIERNALVSVFLRQLEYYSGILFLTTNRPSVLDEAFLSRIHVSLKYPIIDLESTKTMWNNIMSKIESDDDTTQIKVTFDRESLLAFAEKDYLRGQRNGKTWNGRQIRNAFQTALSLGHYQRLAMLKKKDITPDIAREMEVRDDYYEHDASVAAKDYRMLTQGFRGDGYELKSSQTKPSQTKSASSKGKQVHYRKSWQQEDDSDENDDSNESDDDSDDDDFFE</sequence>
<reference evidence="1 2" key="1">
    <citation type="journal article" date="2022" name="New Phytol.">
        <title>Ecological generalism drives hyperdiversity of secondary metabolite gene clusters in xylarialean endophytes.</title>
        <authorList>
            <person name="Franco M.E.E."/>
            <person name="Wisecaver J.H."/>
            <person name="Arnold A.E."/>
            <person name="Ju Y.M."/>
            <person name="Slot J.C."/>
            <person name="Ahrendt S."/>
            <person name="Moore L.P."/>
            <person name="Eastman K.E."/>
            <person name="Scott K."/>
            <person name="Konkel Z."/>
            <person name="Mondo S.J."/>
            <person name="Kuo A."/>
            <person name="Hayes R.D."/>
            <person name="Haridas S."/>
            <person name="Andreopoulos B."/>
            <person name="Riley R."/>
            <person name="LaButti K."/>
            <person name="Pangilinan J."/>
            <person name="Lipzen A."/>
            <person name="Amirebrahimi M."/>
            <person name="Yan J."/>
            <person name="Adam C."/>
            <person name="Keymanesh K."/>
            <person name="Ng V."/>
            <person name="Louie K."/>
            <person name="Northen T."/>
            <person name="Drula E."/>
            <person name="Henrissat B."/>
            <person name="Hsieh H.M."/>
            <person name="Youens-Clark K."/>
            <person name="Lutzoni F."/>
            <person name="Miadlikowska J."/>
            <person name="Eastwood D.C."/>
            <person name="Hamelin R.C."/>
            <person name="Grigoriev I.V."/>
            <person name="U'Ren J.M."/>
        </authorList>
    </citation>
    <scope>NUCLEOTIDE SEQUENCE [LARGE SCALE GENOMIC DNA]</scope>
    <source>
        <strain evidence="1 2">CBS 119005</strain>
    </source>
</reference>
<evidence type="ECO:0000313" key="2">
    <source>
        <dbReference type="Proteomes" id="UP001497700"/>
    </source>
</evidence>
<gene>
    <name evidence="1" type="ORF">F4820DRAFT_443595</name>
</gene>
<keyword evidence="2" id="KW-1185">Reference proteome</keyword>
<name>A0ACB9ZF25_9PEZI</name>
<comment type="caution">
    <text evidence="1">The sequence shown here is derived from an EMBL/GenBank/DDBJ whole genome shotgun (WGS) entry which is preliminary data.</text>
</comment>
<dbReference type="EMBL" id="MU393426">
    <property type="protein sequence ID" value="KAI4870117.1"/>
    <property type="molecule type" value="Genomic_DNA"/>
</dbReference>
<accession>A0ACB9ZF25</accession>
<organism evidence="1 2">
    <name type="scientific">Hypoxylon rubiginosum</name>
    <dbReference type="NCBI Taxonomy" id="110542"/>
    <lineage>
        <taxon>Eukaryota</taxon>
        <taxon>Fungi</taxon>
        <taxon>Dikarya</taxon>
        <taxon>Ascomycota</taxon>
        <taxon>Pezizomycotina</taxon>
        <taxon>Sordariomycetes</taxon>
        <taxon>Xylariomycetidae</taxon>
        <taxon>Xylariales</taxon>
        <taxon>Hypoxylaceae</taxon>
        <taxon>Hypoxylon</taxon>
    </lineage>
</organism>